<evidence type="ECO:0000313" key="1">
    <source>
        <dbReference type="EMBL" id="QJA53608.1"/>
    </source>
</evidence>
<accession>A0A6H2A1G7</accession>
<reference evidence="1" key="1">
    <citation type="submission" date="2020-03" db="EMBL/GenBank/DDBJ databases">
        <title>The deep terrestrial virosphere.</title>
        <authorList>
            <person name="Holmfeldt K."/>
            <person name="Nilsson E."/>
            <person name="Simone D."/>
            <person name="Lopez-Fernandez M."/>
            <person name="Wu X."/>
            <person name="de Brujin I."/>
            <person name="Lundin D."/>
            <person name="Andersson A."/>
            <person name="Bertilsson S."/>
            <person name="Dopson M."/>
        </authorList>
    </citation>
    <scope>NUCLEOTIDE SEQUENCE</scope>
    <source>
        <strain evidence="1">TM448A03744</strain>
    </source>
</reference>
<name>A0A6H2A1G7_9ZZZZ</name>
<organism evidence="1">
    <name type="scientific">viral metagenome</name>
    <dbReference type="NCBI Taxonomy" id="1070528"/>
    <lineage>
        <taxon>unclassified sequences</taxon>
        <taxon>metagenomes</taxon>
        <taxon>organismal metagenomes</taxon>
    </lineage>
</organism>
<proteinExistence type="predicted"/>
<dbReference type="EMBL" id="MT144435">
    <property type="protein sequence ID" value="QJA53608.1"/>
    <property type="molecule type" value="Genomic_DNA"/>
</dbReference>
<gene>
    <name evidence="1" type="ORF">TM448A03744_0006</name>
</gene>
<protein>
    <submittedName>
        <fullName evidence="1">Uncharacterized protein</fullName>
    </submittedName>
</protein>
<dbReference type="AlphaFoldDB" id="A0A6H2A1G7"/>
<sequence>MKKLHEKTISELQRKYFYATREALERIEKPGKEIYKFKGEGVIALEDLEQWAIAIIKNIYKKAEEKIEFDKKGKFGLKGNILYNSTKWISKFGNEEATFNIGTVEFLLNKFEIKEEDLKRGPI</sequence>